<accession>A0ABQ9EP89</accession>
<sequence>MFSKLCLQSMRCLCEKLYSNECIFEMHNIYKMRSCVESSNYFHYYEHVLCPDIARNKPDSYKTTS</sequence>
<name>A0ABQ9EP89_TEGGR</name>
<dbReference type="EMBL" id="JARBDR010000887">
    <property type="protein sequence ID" value="KAJ8305068.1"/>
    <property type="molecule type" value="Genomic_DNA"/>
</dbReference>
<protein>
    <submittedName>
        <fullName evidence="1">Uncharacterized protein</fullName>
    </submittedName>
</protein>
<gene>
    <name evidence="1" type="ORF">KUTeg_017379</name>
</gene>
<comment type="caution">
    <text evidence="1">The sequence shown here is derived from an EMBL/GenBank/DDBJ whole genome shotgun (WGS) entry which is preliminary data.</text>
</comment>
<organism evidence="1 2">
    <name type="scientific">Tegillarca granosa</name>
    <name type="common">Malaysian cockle</name>
    <name type="synonym">Anadara granosa</name>
    <dbReference type="NCBI Taxonomy" id="220873"/>
    <lineage>
        <taxon>Eukaryota</taxon>
        <taxon>Metazoa</taxon>
        <taxon>Spiralia</taxon>
        <taxon>Lophotrochozoa</taxon>
        <taxon>Mollusca</taxon>
        <taxon>Bivalvia</taxon>
        <taxon>Autobranchia</taxon>
        <taxon>Pteriomorphia</taxon>
        <taxon>Arcoida</taxon>
        <taxon>Arcoidea</taxon>
        <taxon>Arcidae</taxon>
        <taxon>Tegillarca</taxon>
    </lineage>
</organism>
<dbReference type="Proteomes" id="UP001217089">
    <property type="component" value="Unassembled WGS sequence"/>
</dbReference>
<evidence type="ECO:0000313" key="1">
    <source>
        <dbReference type="EMBL" id="KAJ8305068.1"/>
    </source>
</evidence>
<reference evidence="1 2" key="1">
    <citation type="submission" date="2022-12" db="EMBL/GenBank/DDBJ databases">
        <title>Chromosome-level genome of Tegillarca granosa.</title>
        <authorList>
            <person name="Kim J."/>
        </authorList>
    </citation>
    <scope>NUCLEOTIDE SEQUENCE [LARGE SCALE GENOMIC DNA]</scope>
    <source>
        <strain evidence="1">Teg-2019</strain>
        <tissue evidence="1">Adductor muscle</tissue>
    </source>
</reference>
<keyword evidence="2" id="KW-1185">Reference proteome</keyword>
<proteinExistence type="predicted"/>
<evidence type="ECO:0000313" key="2">
    <source>
        <dbReference type="Proteomes" id="UP001217089"/>
    </source>
</evidence>